<evidence type="ECO:0000259" key="5">
    <source>
        <dbReference type="PROSITE" id="PS50931"/>
    </source>
</evidence>
<protein>
    <submittedName>
        <fullName evidence="6">HTH-type transcriptional regulator SyrM 1</fullName>
    </submittedName>
</protein>
<dbReference type="SUPFAM" id="SSF53850">
    <property type="entry name" value="Periplasmic binding protein-like II"/>
    <property type="match status" value="1"/>
</dbReference>
<reference evidence="7" key="1">
    <citation type="journal article" date="2020" name="MBio">
        <title>Horizontal gene transfer to a defensive symbiont with a reduced genome amongst a multipartite beetle microbiome.</title>
        <authorList>
            <person name="Waterworth S.C."/>
            <person name="Florez L.V."/>
            <person name="Rees E.R."/>
            <person name="Hertweck C."/>
            <person name="Kaltenpoth M."/>
            <person name="Kwan J.C."/>
        </authorList>
    </citation>
    <scope>NUCLEOTIDE SEQUENCE [LARGE SCALE GENOMIC DNA]</scope>
</reference>
<proteinExistence type="inferred from homology"/>
<dbReference type="InterPro" id="IPR005119">
    <property type="entry name" value="LysR_subst-bd"/>
</dbReference>
<evidence type="ECO:0000256" key="3">
    <source>
        <dbReference type="ARBA" id="ARBA00023125"/>
    </source>
</evidence>
<dbReference type="GO" id="GO:0003700">
    <property type="term" value="F:DNA-binding transcription factor activity"/>
    <property type="evidence" value="ECO:0007669"/>
    <property type="project" value="InterPro"/>
</dbReference>
<evidence type="ECO:0000256" key="1">
    <source>
        <dbReference type="ARBA" id="ARBA00009437"/>
    </source>
</evidence>
<dbReference type="Pfam" id="PF03466">
    <property type="entry name" value="LysR_substrate"/>
    <property type="match status" value="1"/>
</dbReference>
<evidence type="ECO:0000313" key="7">
    <source>
        <dbReference type="Proteomes" id="UP000462435"/>
    </source>
</evidence>
<dbReference type="AlphaFoldDB" id="A0A7V8FTH2"/>
<dbReference type="Gene3D" id="3.40.190.10">
    <property type="entry name" value="Periplasmic binding protein-like II"/>
    <property type="match status" value="2"/>
</dbReference>
<sequence>MSEPDLNLLIALDALIAEASVAGAARRLGLSASAMSRTLTRLREAAGDPLLVRAGRSMVLTPCAEALRDRVRNVVHEARSVLRPSLPETEMATLRRTFTIRANDGFVENFGAALIQAVIAEAPFVRLRFAPKPEKSPLPLREGTADLEIGVVSGMGPEVRVQALFRDRFVGVVRKGHPLARMSKVTARQYTAYGHVIASRRGLSSGPVDTALAERGLERNVVAIVPSFPAALAVVRASDLVGLVPASYQPTNKQAGRGAAAGLHAFELPVPTEPITVSLMWHPRLELDPAHRWLRERVRAVCGEQRA</sequence>
<keyword evidence="3" id="KW-0238">DNA-binding</keyword>
<dbReference type="CDD" id="cd08460">
    <property type="entry name" value="PBP2_DntR_like_1"/>
    <property type="match status" value="1"/>
</dbReference>
<evidence type="ECO:0000313" key="6">
    <source>
        <dbReference type="EMBL" id="KAF1038128.1"/>
    </source>
</evidence>
<dbReference type="PANTHER" id="PTHR30118:SF15">
    <property type="entry name" value="TRANSCRIPTIONAL REGULATORY PROTEIN"/>
    <property type="match status" value="1"/>
</dbReference>
<comment type="caution">
    <text evidence="6">The sequence shown here is derived from an EMBL/GenBank/DDBJ whole genome shotgun (WGS) entry which is preliminary data.</text>
</comment>
<keyword evidence="4" id="KW-0804">Transcription</keyword>
<dbReference type="EMBL" id="WNDX01000171">
    <property type="protein sequence ID" value="KAF1038128.1"/>
    <property type="molecule type" value="Genomic_DNA"/>
</dbReference>
<dbReference type="InterPro" id="IPR036388">
    <property type="entry name" value="WH-like_DNA-bd_sf"/>
</dbReference>
<dbReference type="Gene3D" id="1.10.10.10">
    <property type="entry name" value="Winged helix-like DNA-binding domain superfamily/Winged helix DNA-binding domain"/>
    <property type="match status" value="1"/>
</dbReference>
<dbReference type="Proteomes" id="UP000462435">
    <property type="component" value="Unassembled WGS sequence"/>
</dbReference>
<evidence type="ECO:0000256" key="4">
    <source>
        <dbReference type="ARBA" id="ARBA00023163"/>
    </source>
</evidence>
<dbReference type="InterPro" id="IPR050389">
    <property type="entry name" value="LysR-type_TF"/>
</dbReference>
<dbReference type="InterPro" id="IPR000847">
    <property type="entry name" value="LysR_HTH_N"/>
</dbReference>
<dbReference type="Pfam" id="PF00126">
    <property type="entry name" value="HTH_1"/>
    <property type="match status" value="1"/>
</dbReference>
<accession>A0A7V8FTH2</accession>
<dbReference type="PROSITE" id="PS50931">
    <property type="entry name" value="HTH_LYSR"/>
    <property type="match status" value="1"/>
</dbReference>
<name>A0A7V8FTH2_9BURK</name>
<organism evidence="6 7">
    <name type="scientific">Herbaspirillum frisingense</name>
    <dbReference type="NCBI Taxonomy" id="92645"/>
    <lineage>
        <taxon>Bacteria</taxon>
        <taxon>Pseudomonadati</taxon>
        <taxon>Pseudomonadota</taxon>
        <taxon>Betaproteobacteria</taxon>
        <taxon>Burkholderiales</taxon>
        <taxon>Oxalobacteraceae</taxon>
        <taxon>Herbaspirillum</taxon>
    </lineage>
</organism>
<dbReference type="PANTHER" id="PTHR30118">
    <property type="entry name" value="HTH-TYPE TRANSCRIPTIONAL REGULATOR LEUO-RELATED"/>
    <property type="match status" value="1"/>
</dbReference>
<dbReference type="InterPro" id="IPR036390">
    <property type="entry name" value="WH_DNA-bd_sf"/>
</dbReference>
<evidence type="ECO:0000256" key="2">
    <source>
        <dbReference type="ARBA" id="ARBA00023015"/>
    </source>
</evidence>
<comment type="similarity">
    <text evidence="1">Belongs to the LysR transcriptional regulatory family.</text>
</comment>
<dbReference type="GO" id="GO:0003677">
    <property type="term" value="F:DNA binding"/>
    <property type="evidence" value="ECO:0007669"/>
    <property type="project" value="UniProtKB-KW"/>
</dbReference>
<keyword evidence="2" id="KW-0805">Transcription regulation</keyword>
<gene>
    <name evidence="6" type="primary">syrM1_3</name>
    <name evidence="6" type="ORF">GAK35_03852</name>
</gene>
<dbReference type="SUPFAM" id="SSF46785">
    <property type="entry name" value="Winged helix' DNA-binding domain"/>
    <property type="match status" value="1"/>
</dbReference>
<feature type="domain" description="HTH lysR-type" evidence="5">
    <location>
        <begin position="4"/>
        <end position="61"/>
    </location>
</feature>